<reference evidence="3" key="2">
    <citation type="submission" date="2013-12" db="EMBL/GenBank/DDBJ databases">
        <authorList>
            <person name="Yu Y."/>
            <person name="Lee S."/>
            <person name="de Baynast K."/>
            <person name="Wissotski M."/>
            <person name="Liu L."/>
            <person name="Talag J."/>
            <person name="Goicoechea J."/>
            <person name="Angelova A."/>
            <person name="Jetty R."/>
            <person name="Kudrna D."/>
            <person name="Golser W."/>
            <person name="Rivera L."/>
            <person name="Zhang J."/>
            <person name="Wing R."/>
        </authorList>
    </citation>
    <scope>NUCLEOTIDE SEQUENCE</scope>
</reference>
<keyword evidence="1" id="KW-1133">Transmembrane helix</keyword>
<keyword evidence="1" id="KW-0472">Membrane</keyword>
<feature type="transmembrane region" description="Helical" evidence="1">
    <location>
        <begin position="20"/>
        <end position="38"/>
    </location>
</feature>
<dbReference type="Proteomes" id="UP000032180">
    <property type="component" value="Chromosome 9"/>
</dbReference>
<organism evidence="2 3">
    <name type="scientific">Leersia perrieri</name>
    <dbReference type="NCBI Taxonomy" id="77586"/>
    <lineage>
        <taxon>Eukaryota</taxon>
        <taxon>Viridiplantae</taxon>
        <taxon>Streptophyta</taxon>
        <taxon>Embryophyta</taxon>
        <taxon>Tracheophyta</taxon>
        <taxon>Spermatophyta</taxon>
        <taxon>Magnoliopsida</taxon>
        <taxon>Liliopsida</taxon>
        <taxon>Poales</taxon>
        <taxon>Poaceae</taxon>
        <taxon>BOP clade</taxon>
        <taxon>Oryzoideae</taxon>
        <taxon>Oryzeae</taxon>
        <taxon>Oryzinae</taxon>
        <taxon>Leersia</taxon>
    </lineage>
</organism>
<evidence type="ECO:0000313" key="2">
    <source>
        <dbReference type="EnsemblPlants" id="LPERR09G14610.1"/>
    </source>
</evidence>
<dbReference type="Gramene" id="LPERR09G14610.1">
    <property type="protein sequence ID" value="LPERR09G14610.1"/>
    <property type="gene ID" value="LPERR09G14610"/>
</dbReference>
<dbReference type="AlphaFoldDB" id="A0A0D9XGF1"/>
<dbReference type="HOGENOM" id="CLU_2625559_0_0_1"/>
<reference evidence="2" key="3">
    <citation type="submission" date="2015-04" db="UniProtKB">
        <authorList>
            <consortium name="EnsemblPlants"/>
        </authorList>
    </citation>
    <scope>IDENTIFICATION</scope>
</reference>
<dbReference type="EnsemblPlants" id="LPERR09G14610.1">
    <property type="protein sequence ID" value="LPERR09G14610.1"/>
    <property type="gene ID" value="LPERR09G14610"/>
</dbReference>
<feature type="transmembrane region" description="Helical" evidence="1">
    <location>
        <begin position="44"/>
        <end position="63"/>
    </location>
</feature>
<name>A0A0D9XGF1_9ORYZ</name>
<reference evidence="2 3" key="1">
    <citation type="submission" date="2012-08" db="EMBL/GenBank/DDBJ databases">
        <title>Oryza genome evolution.</title>
        <authorList>
            <person name="Wing R.A."/>
        </authorList>
    </citation>
    <scope>NUCLEOTIDE SEQUENCE</scope>
</reference>
<evidence type="ECO:0008006" key="4">
    <source>
        <dbReference type="Google" id="ProtNLM"/>
    </source>
</evidence>
<evidence type="ECO:0000313" key="3">
    <source>
        <dbReference type="Proteomes" id="UP000032180"/>
    </source>
</evidence>
<sequence length="78" mass="9101">MEKAWTVEDYREYRRAVRDIAIMLSFAAVFALLGFVIPDISMRFQAICWQSVIVGVFCAGVIIRRHPIVWHLPPPRRN</sequence>
<accession>A0A0D9XGF1</accession>
<keyword evidence="3" id="KW-1185">Reference proteome</keyword>
<keyword evidence="1" id="KW-0812">Transmembrane</keyword>
<evidence type="ECO:0000256" key="1">
    <source>
        <dbReference type="SAM" id="Phobius"/>
    </source>
</evidence>
<protein>
    <recommendedName>
        <fullName evidence="4">PGG domain-containing protein</fullName>
    </recommendedName>
</protein>
<proteinExistence type="predicted"/>